<evidence type="ECO:0000313" key="3">
    <source>
        <dbReference type="Proteomes" id="UP000654075"/>
    </source>
</evidence>
<proteinExistence type="predicted"/>
<feature type="chain" id="PRO_5032745551" evidence="1">
    <location>
        <begin position="20"/>
        <end position="183"/>
    </location>
</feature>
<comment type="caution">
    <text evidence="2">The sequence shown here is derived from an EMBL/GenBank/DDBJ whole genome shotgun (WGS) entry which is preliminary data.</text>
</comment>
<evidence type="ECO:0000313" key="2">
    <source>
        <dbReference type="EMBL" id="CAE8603359.1"/>
    </source>
</evidence>
<gene>
    <name evidence="2" type="ORF">PGLA1383_LOCUS21572</name>
</gene>
<protein>
    <submittedName>
        <fullName evidence="2">Uncharacterized protein</fullName>
    </submittedName>
</protein>
<feature type="non-terminal residue" evidence="2">
    <location>
        <position position="1"/>
    </location>
</feature>
<feature type="non-terminal residue" evidence="2">
    <location>
        <position position="183"/>
    </location>
</feature>
<sequence length="183" mass="20533">AWARWSVILSLVLLRGAGGADNEPAEIEEEREPVPTAVLSNDHFPDLATSIRHSLERHRALDDKGRGTCLSDGSVRSQELQKARQEVIDGLRSAGLDPDAVQSFETPGVDQVYKGYQEYIEGCPQAVLQGTLAKLERLLQHLRKTCGEQELFRACQATTPYMFDLFLYYIIVKYAMVEAYSEQ</sequence>
<keyword evidence="1" id="KW-0732">Signal</keyword>
<feature type="signal peptide" evidence="1">
    <location>
        <begin position="1"/>
        <end position="19"/>
    </location>
</feature>
<dbReference type="AlphaFoldDB" id="A0A813EX40"/>
<dbReference type="Proteomes" id="UP000654075">
    <property type="component" value="Unassembled WGS sequence"/>
</dbReference>
<name>A0A813EX40_POLGL</name>
<accession>A0A813EX40</accession>
<reference evidence="2" key="1">
    <citation type="submission" date="2021-02" db="EMBL/GenBank/DDBJ databases">
        <authorList>
            <person name="Dougan E. K."/>
            <person name="Rhodes N."/>
            <person name="Thang M."/>
            <person name="Chan C."/>
        </authorList>
    </citation>
    <scope>NUCLEOTIDE SEQUENCE</scope>
</reference>
<organism evidence="2 3">
    <name type="scientific">Polarella glacialis</name>
    <name type="common">Dinoflagellate</name>
    <dbReference type="NCBI Taxonomy" id="89957"/>
    <lineage>
        <taxon>Eukaryota</taxon>
        <taxon>Sar</taxon>
        <taxon>Alveolata</taxon>
        <taxon>Dinophyceae</taxon>
        <taxon>Suessiales</taxon>
        <taxon>Suessiaceae</taxon>
        <taxon>Polarella</taxon>
    </lineage>
</organism>
<keyword evidence="3" id="KW-1185">Reference proteome</keyword>
<dbReference type="EMBL" id="CAJNNV010015335">
    <property type="protein sequence ID" value="CAE8603359.1"/>
    <property type="molecule type" value="Genomic_DNA"/>
</dbReference>
<evidence type="ECO:0000256" key="1">
    <source>
        <dbReference type="SAM" id="SignalP"/>
    </source>
</evidence>